<organism evidence="3 4">
    <name type="scientific">Stratiformator vulcanicus</name>
    <dbReference type="NCBI Taxonomy" id="2527980"/>
    <lineage>
        <taxon>Bacteria</taxon>
        <taxon>Pseudomonadati</taxon>
        <taxon>Planctomycetota</taxon>
        <taxon>Planctomycetia</taxon>
        <taxon>Planctomycetales</taxon>
        <taxon>Planctomycetaceae</taxon>
        <taxon>Stratiformator</taxon>
    </lineage>
</organism>
<evidence type="ECO:0000313" key="3">
    <source>
        <dbReference type="EMBL" id="QDT37228.1"/>
    </source>
</evidence>
<gene>
    <name evidence="3" type="ORF">Pan189_16010</name>
</gene>
<evidence type="ECO:0000259" key="2">
    <source>
        <dbReference type="Pfam" id="PF02517"/>
    </source>
</evidence>
<feature type="transmembrane region" description="Helical" evidence="1">
    <location>
        <begin position="37"/>
        <end position="56"/>
    </location>
</feature>
<dbReference type="GO" id="GO:0006508">
    <property type="term" value="P:proteolysis"/>
    <property type="evidence" value="ECO:0007669"/>
    <property type="project" value="UniProtKB-KW"/>
</dbReference>
<dbReference type="Pfam" id="PF02517">
    <property type="entry name" value="Rce1-like"/>
    <property type="match status" value="1"/>
</dbReference>
<accession>A0A517R035</accession>
<dbReference type="Proteomes" id="UP000317318">
    <property type="component" value="Chromosome"/>
</dbReference>
<keyword evidence="4" id="KW-1185">Reference proteome</keyword>
<keyword evidence="1" id="KW-0472">Membrane</keyword>
<keyword evidence="1" id="KW-1133">Transmembrane helix</keyword>
<evidence type="ECO:0000256" key="1">
    <source>
        <dbReference type="SAM" id="Phobius"/>
    </source>
</evidence>
<keyword evidence="3" id="KW-0378">Hydrolase</keyword>
<protein>
    <submittedName>
        <fullName evidence="3">CAAX amino terminal protease self-immunity</fullName>
    </submittedName>
</protein>
<reference evidence="3 4" key="1">
    <citation type="submission" date="2019-02" db="EMBL/GenBank/DDBJ databases">
        <title>Deep-cultivation of Planctomycetes and their phenomic and genomic characterization uncovers novel biology.</title>
        <authorList>
            <person name="Wiegand S."/>
            <person name="Jogler M."/>
            <person name="Boedeker C."/>
            <person name="Pinto D."/>
            <person name="Vollmers J."/>
            <person name="Rivas-Marin E."/>
            <person name="Kohn T."/>
            <person name="Peeters S.H."/>
            <person name="Heuer A."/>
            <person name="Rast P."/>
            <person name="Oberbeckmann S."/>
            <person name="Bunk B."/>
            <person name="Jeske O."/>
            <person name="Meyerdierks A."/>
            <person name="Storesund J.E."/>
            <person name="Kallscheuer N."/>
            <person name="Luecker S."/>
            <person name="Lage O.M."/>
            <person name="Pohl T."/>
            <person name="Merkel B.J."/>
            <person name="Hornburger P."/>
            <person name="Mueller R.-W."/>
            <person name="Bruemmer F."/>
            <person name="Labrenz M."/>
            <person name="Spormann A.M."/>
            <person name="Op den Camp H."/>
            <person name="Overmann J."/>
            <person name="Amann R."/>
            <person name="Jetten M.S.M."/>
            <person name="Mascher T."/>
            <person name="Medema M.H."/>
            <person name="Devos D.P."/>
            <person name="Kaster A.-K."/>
            <person name="Ovreas L."/>
            <person name="Rohde M."/>
            <person name="Galperin M.Y."/>
            <person name="Jogler C."/>
        </authorList>
    </citation>
    <scope>NUCLEOTIDE SEQUENCE [LARGE SCALE GENOMIC DNA]</scope>
    <source>
        <strain evidence="3 4">Pan189</strain>
    </source>
</reference>
<keyword evidence="3" id="KW-0645">Protease</keyword>
<feature type="transmembrane region" description="Helical" evidence="1">
    <location>
        <begin position="228"/>
        <end position="249"/>
    </location>
</feature>
<dbReference type="KEGG" id="svp:Pan189_16010"/>
<feature type="transmembrane region" description="Helical" evidence="1">
    <location>
        <begin position="80"/>
        <end position="100"/>
    </location>
</feature>
<feature type="transmembrane region" description="Helical" evidence="1">
    <location>
        <begin position="112"/>
        <end position="133"/>
    </location>
</feature>
<name>A0A517R035_9PLAN</name>
<feature type="transmembrane region" description="Helical" evidence="1">
    <location>
        <begin position="200"/>
        <end position="222"/>
    </location>
</feature>
<dbReference type="EMBL" id="CP036268">
    <property type="protein sequence ID" value="QDT37228.1"/>
    <property type="molecule type" value="Genomic_DNA"/>
</dbReference>
<dbReference type="InterPro" id="IPR003675">
    <property type="entry name" value="Rce1/LyrA-like_dom"/>
</dbReference>
<dbReference type="AlphaFoldDB" id="A0A517R035"/>
<feature type="domain" description="CAAX prenyl protease 2/Lysostaphin resistance protein A-like" evidence="2">
    <location>
        <begin position="164"/>
        <end position="265"/>
    </location>
</feature>
<sequence length="277" mass="29720">MSTAVVNTAEKSPARDSAELAGEGTEYWEQTRRPFPCLLFLAPLLVLYEFGVLWLGGNDAAMLRNAADSWVRGMLYDVGLRHMFALPVIVAGLLLLWNFYGYFDWRCRADTLLGMAAESVLFAFVLVILGQVIEVLFRGAGMATISVAAGPAAAGHSEVSATILPRALAFVGAGIYEEVLFRLLLLPAFYLGFRAMQAGVLGSTILAVLASSLAFSLAHYVGPAGESIVPFTFLFRTLAGIFFATLFFARGFGITVGAHAVYDLIVGVLLAGSRGEF</sequence>
<dbReference type="GO" id="GO:0080120">
    <property type="term" value="P:CAAX-box protein maturation"/>
    <property type="evidence" value="ECO:0007669"/>
    <property type="project" value="UniProtKB-ARBA"/>
</dbReference>
<feature type="transmembrane region" description="Helical" evidence="1">
    <location>
        <begin position="167"/>
        <end position="193"/>
    </location>
</feature>
<dbReference type="OrthoDB" id="9814348at2"/>
<evidence type="ECO:0000313" key="4">
    <source>
        <dbReference type="Proteomes" id="UP000317318"/>
    </source>
</evidence>
<keyword evidence="1" id="KW-0812">Transmembrane</keyword>
<dbReference type="GO" id="GO:0004175">
    <property type="term" value="F:endopeptidase activity"/>
    <property type="evidence" value="ECO:0007669"/>
    <property type="project" value="UniProtKB-ARBA"/>
</dbReference>
<proteinExistence type="predicted"/>